<evidence type="ECO:0000313" key="3">
    <source>
        <dbReference type="Proteomes" id="UP001208620"/>
    </source>
</evidence>
<accession>A0AAW5UHI3</accession>
<dbReference type="AlphaFoldDB" id="A0AAW5UHI3"/>
<dbReference type="InterPro" id="IPR000326">
    <property type="entry name" value="PAP2/HPO"/>
</dbReference>
<dbReference type="Pfam" id="PF01569">
    <property type="entry name" value="PAP2"/>
    <property type="match status" value="1"/>
</dbReference>
<dbReference type="CDD" id="cd03394">
    <property type="entry name" value="PAP2_like_5"/>
    <property type="match status" value="1"/>
</dbReference>
<dbReference type="RefSeq" id="WP_238399517.1">
    <property type="nucleotide sequence ID" value="NZ_JAPDVB010000001.1"/>
</dbReference>
<dbReference type="InterPro" id="IPR036938">
    <property type="entry name" value="PAP2/HPO_sf"/>
</dbReference>
<dbReference type="Gene3D" id="1.20.144.10">
    <property type="entry name" value="Phosphatidic acid phosphatase type 2/haloperoxidase"/>
    <property type="match status" value="1"/>
</dbReference>
<reference evidence="2" key="1">
    <citation type="submission" date="2022-11" db="EMBL/GenBank/DDBJ databases">
        <title>Genomic repertoires linked with pathogenic potency of arthritogenic Prevotella copri isolated from the gut of rheumatoid arthritis patients.</title>
        <authorList>
            <person name="Nii T."/>
            <person name="Maeda Y."/>
            <person name="Motooka D."/>
            <person name="Naito M."/>
            <person name="Matsumoto Y."/>
            <person name="Ogawa T."/>
            <person name="Oguro-Igashira E."/>
            <person name="Kishikawa T."/>
            <person name="Yamashita M."/>
            <person name="Koizumi S."/>
            <person name="Kurakawa T."/>
            <person name="Okumura R."/>
            <person name="Kayama H."/>
            <person name="Murakami M."/>
            <person name="Sakaguchi T."/>
            <person name="Das B."/>
            <person name="Nakamura S."/>
            <person name="Okada Y."/>
            <person name="Kumanogoh A."/>
            <person name="Takeda K."/>
        </authorList>
    </citation>
    <scope>NUCLEOTIDE SEQUENCE</scope>
    <source>
        <strain evidence="2">H105_2-2</strain>
    </source>
</reference>
<protein>
    <submittedName>
        <fullName evidence="2">Phosphatase PAP2 family protein</fullName>
    </submittedName>
</protein>
<name>A0AAW5UHI3_9BACT</name>
<dbReference type="SMART" id="SM00014">
    <property type="entry name" value="acidPPc"/>
    <property type="match status" value="1"/>
</dbReference>
<organism evidence="2 3">
    <name type="scientific">Segatella copri</name>
    <dbReference type="NCBI Taxonomy" id="165179"/>
    <lineage>
        <taxon>Bacteria</taxon>
        <taxon>Pseudomonadati</taxon>
        <taxon>Bacteroidota</taxon>
        <taxon>Bacteroidia</taxon>
        <taxon>Bacteroidales</taxon>
        <taxon>Prevotellaceae</taxon>
        <taxon>Segatella</taxon>
    </lineage>
</organism>
<evidence type="ECO:0000313" key="2">
    <source>
        <dbReference type="EMBL" id="MCW4137176.1"/>
    </source>
</evidence>
<dbReference type="Proteomes" id="UP001208620">
    <property type="component" value="Unassembled WGS sequence"/>
</dbReference>
<comment type="caution">
    <text evidence="2">The sequence shown here is derived from an EMBL/GenBank/DDBJ whole genome shotgun (WGS) entry which is preliminary data.</text>
</comment>
<proteinExistence type="predicted"/>
<dbReference type="EMBL" id="JAPDVD010000001">
    <property type="protein sequence ID" value="MCW4137176.1"/>
    <property type="molecule type" value="Genomic_DNA"/>
</dbReference>
<gene>
    <name evidence="2" type="ORF">ONT01_05160</name>
</gene>
<evidence type="ECO:0000259" key="1">
    <source>
        <dbReference type="SMART" id="SM00014"/>
    </source>
</evidence>
<sequence length="440" mass="48504">MIILWIISSWGVLHISAQETNAIEWQVDSCSVENQKVVKNEKLTDIEKRDFTYSKFYQMTFVGAPLIATGMIVKGEDTHFRSLRNDYMQQFHRPFDNYTQFLPAAVMLGMKVAGVESRSSWGRMLASDAFSAAIMGAVVNTMKTTTHVMRPDGSNDHSFPSGHTATAFMTATMLAKEYGYLSPWIGIGAYTIASGTGLMRMANNKHWLSDVLTGAGIGILSVEFGYYIADLLFKDNGIRHFSQNEIFSIHDKPSFLGLYLGVNIPLSHYDISENQGFRTSSGSSAGVEGALFLNPYLGIGGRFTVSNTHIITSDKYGSVSRQVALEEKKTGDEVAEHETFDAIMAMAGPYFSYPITSRWNIGSKLLAGYIAYPSLSLSGGTVIPKNCGVCFGSGISFSYKAKENYGIRFFLDYNLQPSHSKNSGEWMNTLAAGTTFEVNF</sequence>
<dbReference type="SUPFAM" id="SSF48317">
    <property type="entry name" value="Acid phosphatase/Vanadium-dependent haloperoxidase"/>
    <property type="match status" value="1"/>
</dbReference>
<feature type="domain" description="Phosphatidic acid phosphatase type 2/haloperoxidase" evidence="1">
    <location>
        <begin position="125"/>
        <end position="226"/>
    </location>
</feature>